<evidence type="ECO:0000313" key="2">
    <source>
        <dbReference type="Proteomes" id="UP000182057"/>
    </source>
</evidence>
<dbReference type="Proteomes" id="UP000182057">
    <property type="component" value="Unassembled WGS sequence"/>
</dbReference>
<dbReference type="AlphaFoldDB" id="A0A1D3UI17"/>
<organism evidence="1 2">
    <name type="scientific">Tannerella forsythia</name>
    <name type="common">Bacteroides forsythus</name>
    <dbReference type="NCBI Taxonomy" id="28112"/>
    <lineage>
        <taxon>Bacteria</taxon>
        <taxon>Pseudomonadati</taxon>
        <taxon>Bacteroidota</taxon>
        <taxon>Bacteroidia</taxon>
        <taxon>Bacteroidales</taxon>
        <taxon>Tannerellaceae</taxon>
        <taxon>Tannerella</taxon>
    </lineage>
</organism>
<sequence>MAVIKHRGDTIETKTVEAILIQPVFAVRQQKMQHLVLSVIEAERVPCLMFTPGTGMEILMIRTVETSEPLCFIFHGMTVHNIHDHRQPHSMGIVDETLQLVGRAEA</sequence>
<reference evidence="1 2" key="1">
    <citation type="submission" date="2016-09" db="EMBL/GenBank/DDBJ databases">
        <authorList>
            <person name="Capua I."/>
            <person name="De Benedictis P."/>
            <person name="Joannis T."/>
            <person name="Lombin L.H."/>
            <person name="Cattoli G."/>
        </authorList>
    </citation>
    <scope>NUCLEOTIDE SEQUENCE [LARGE SCALE GENOMIC DNA]</scope>
    <source>
        <strain evidence="1 2">UB20</strain>
    </source>
</reference>
<evidence type="ECO:0000313" key="1">
    <source>
        <dbReference type="EMBL" id="SCQ19789.1"/>
    </source>
</evidence>
<protein>
    <submittedName>
        <fullName evidence="1">Uncharacterized protein</fullName>
    </submittedName>
</protein>
<proteinExistence type="predicted"/>
<accession>A0A1D3UI17</accession>
<dbReference type="EMBL" id="FMMM01000028">
    <property type="protein sequence ID" value="SCQ19789.1"/>
    <property type="molecule type" value="Genomic_DNA"/>
</dbReference>
<gene>
    <name evidence="1" type="ORF">TFUB20_00817</name>
</gene>
<name>A0A1D3UI17_TANFO</name>